<feature type="compositionally biased region" description="Low complexity" evidence="1">
    <location>
        <begin position="41"/>
        <end position="54"/>
    </location>
</feature>
<organism evidence="3 4">
    <name type="scientific">Rubroshorea leprosula</name>
    <dbReference type="NCBI Taxonomy" id="152421"/>
    <lineage>
        <taxon>Eukaryota</taxon>
        <taxon>Viridiplantae</taxon>
        <taxon>Streptophyta</taxon>
        <taxon>Embryophyta</taxon>
        <taxon>Tracheophyta</taxon>
        <taxon>Spermatophyta</taxon>
        <taxon>Magnoliopsida</taxon>
        <taxon>eudicotyledons</taxon>
        <taxon>Gunneridae</taxon>
        <taxon>Pentapetalae</taxon>
        <taxon>rosids</taxon>
        <taxon>malvids</taxon>
        <taxon>Malvales</taxon>
        <taxon>Dipterocarpaceae</taxon>
        <taxon>Rubroshorea</taxon>
    </lineage>
</organism>
<sequence>MTHADLFSAVFVDLGLLVLRPPYPCHALSSGQHEIAHPQMQHPTQDQADHTQQQAQPLNYALQSAPLHPPPFVPHHQAPDQAMEAKAAAAALARVDVEELATVAGVAVWLGGGQNGLLFLL</sequence>
<feature type="chain" id="PRO_5043371968" evidence="2">
    <location>
        <begin position="28"/>
        <end position="121"/>
    </location>
</feature>
<name>A0AAV5L4T2_9ROSI</name>
<keyword evidence="4" id="KW-1185">Reference proteome</keyword>
<dbReference type="AlphaFoldDB" id="A0AAV5L4T2"/>
<protein>
    <submittedName>
        <fullName evidence="3">Uncharacterized protein</fullName>
    </submittedName>
</protein>
<evidence type="ECO:0000256" key="2">
    <source>
        <dbReference type="SAM" id="SignalP"/>
    </source>
</evidence>
<dbReference type="EMBL" id="BPVZ01000094">
    <property type="protein sequence ID" value="GKV32266.1"/>
    <property type="molecule type" value="Genomic_DNA"/>
</dbReference>
<feature type="region of interest" description="Disordered" evidence="1">
    <location>
        <begin position="34"/>
        <end position="54"/>
    </location>
</feature>
<proteinExistence type="predicted"/>
<reference evidence="3 4" key="1">
    <citation type="journal article" date="2021" name="Commun. Biol.">
        <title>The genome of Shorea leprosula (Dipterocarpaceae) highlights the ecological relevance of drought in aseasonal tropical rainforests.</title>
        <authorList>
            <person name="Ng K.K.S."/>
            <person name="Kobayashi M.J."/>
            <person name="Fawcett J.A."/>
            <person name="Hatakeyama M."/>
            <person name="Paape T."/>
            <person name="Ng C.H."/>
            <person name="Ang C.C."/>
            <person name="Tnah L.H."/>
            <person name="Lee C.T."/>
            <person name="Nishiyama T."/>
            <person name="Sese J."/>
            <person name="O'Brien M.J."/>
            <person name="Copetti D."/>
            <person name="Mohd Noor M.I."/>
            <person name="Ong R.C."/>
            <person name="Putra M."/>
            <person name="Sireger I.Z."/>
            <person name="Indrioko S."/>
            <person name="Kosugi Y."/>
            <person name="Izuno A."/>
            <person name="Isagi Y."/>
            <person name="Lee S.L."/>
            <person name="Shimizu K.K."/>
        </authorList>
    </citation>
    <scope>NUCLEOTIDE SEQUENCE [LARGE SCALE GENOMIC DNA]</scope>
    <source>
        <strain evidence="3">214</strain>
    </source>
</reference>
<gene>
    <name evidence="3" type="ORF">SLEP1_g40883</name>
</gene>
<comment type="caution">
    <text evidence="3">The sequence shown here is derived from an EMBL/GenBank/DDBJ whole genome shotgun (WGS) entry which is preliminary data.</text>
</comment>
<accession>A0AAV5L4T2</accession>
<evidence type="ECO:0000313" key="3">
    <source>
        <dbReference type="EMBL" id="GKV32266.1"/>
    </source>
</evidence>
<keyword evidence="2" id="KW-0732">Signal</keyword>
<dbReference type="Proteomes" id="UP001054252">
    <property type="component" value="Unassembled WGS sequence"/>
</dbReference>
<evidence type="ECO:0000256" key="1">
    <source>
        <dbReference type="SAM" id="MobiDB-lite"/>
    </source>
</evidence>
<feature type="signal peptide" evidence="2">
    <location>
        <begin position="1"/>
        <end position="27"/>
    </location>
</feature>
<evidence type="ECO:0000313" key="4">
    <source>
        <dbReference type="Proteomes" id="UP001054252"/>
    </source>
</evidence>